<feature type="transmembrane region" description="Helical" evidence="5">
    <location>
        <begin position="145"/>
        <end position="168"/>
    </location>
</feature>
<dbReference type="Proteomes" id="UP000235145">
    <property type="component" value="Unassembled WGS sequence"/>
</dbReference>
<dbReference type="AlphaFoldDB" id="A0A9R1WJM3"/>
<feature type="domain" description="GRF-type" evidence="6">
    <location>
        <begin position="36"/>
        <end position="79"/>
    </location>
</feature>
<protein>
    <recommendedName>
        <fullName evidence="6">GRF-type domain-containing protein</fullName>
    </recommendedName>
</protein>
<evidence type="ECO:0000259" key="6">
    <source>
        <dbReference type="PROSITE" id="PS51999"/>
    </source>
</evidence>
<evidence type="ECO:0000256" key="1">
    <source>
        <dbReference type="ARBA" id="ARBA00022723"/>
    </source>
</evidence>
<keyword evidence="8" id="KW-1185">Reference proteome</keyword>
<keyword evidence="5" id="KW-0472">Membrane</keyword>
<gene>
    <name evidence="7" type="ORF">LSAT_V11C200054100</name>
</gene>
<comment type="caution">
    <text evidence="7">The sequence shown here is derived from an EMBL/GenBank/DDBJ whole genome shotgun (WGS) entry which is preliminary data.</text>
</comment>
<keyword evidence="3" id="KW-0862">Zinc</keyword>
<name>A0A9R1WJM3_LACSA</name>
<evidence type="ECO:0000256" key="4">
    <source>
        <dbReference type="PROSITE-ProRule" id="PRU01343"/>
    </source>
</evidence>
<keyword evidence="5" id="KW-1133">Transmembrane helix</keyword>
<keyword evidence="5" id="KW-0812">Transmembrane</keyword>
<organism evidence="7 8">
    <name type="scientific">Lactuca sativa</name>
    <name type="common">Garden lettuce</name>
    <dbReference type="NCBI Taxonomy" id="4236"/>
    <lineage>
        <taxon>Eukaryota</taxon>
        <taxon>Viridiplantae</taxon>
        <taxon>Streptophyta</taxon>
        <taxon>Embryophyta</taxon>
        <taxon>Tracheophyta</taxon>
        <taxon>Spermatophyta</taxon>
        <taxon>Magnoliopsida</taxon>
        <taxon>eudicotyledons</taxon>
        <taxon>Gunneridae</taxon>
        <taxon>Pentapetalae</taxon>
        <taxon>asterids</taxon>
        <taxon>campanulids</taxon>
        <taxon>Asterales</taxon>
        <taxon>Asteraceae</taxon>
        <taxon>Cichorioideae</taxon>
        <taxon>Cichorieae</taxon>
        <taxon>Lactucinae</taxon>
        <taxon>Lactuca</taxon>
    </lineage>
</organism>
<accession>A0A9R1WJM3</accession>
<sequence length="205" mass="23538">MLCVLPLAKGRAQDDRMAHTTLQVTHVQSREGVKVCDCGVPTKERSCWKITNHGSRFWNCQNSMTRLKKCSFFEWKDEEQAEGYYKNLLYSLKQKVDAKEDLSEKNNLRRRIAEVEFLLSHEQYKVAKSEKEVYDARKAIGRYRIIVALLFACLVICVLKLGSLSIMYNLNSSNMVIMGFFLASTITTLKLSKKPFSTASQHLPT</sequence>
<evidence type="ECO:0000313" key="8">
    <source>
        <dbReference type="Proteomes" id="UP000235145"/>
    </source>
</evidence>
<dbReference type="EMBL" id="NBSK02000002">
    <property type="protein sequence ID" value="KAJ0223875.1"/>
    <property type="molecule type" value="Genomic_DNA"/>
</dbReference>
<evidence type="ECO:0000256" key="2">
    <source>
        <dbReference type="ARBA" id="ARBA00022771"/>
    </source>
</evidence>
<keyword evidence="1" id="KW-0479">Metal-binding</keyword>
<evidence type="ECO:0000256" key="3">
    <source>
        <dbReference type="ARBA" id="ARBA00022833"/>
    </source>
</evidence>
<keyword evidence="2 4" id="KW-0863">Zinc-finger</keyword>
<evidence type="ECO:0000313" key="7">
    <source>
        <dbReference type="EMBL" id="KAJ0223875.1"/>
    </source>
</evidence>
<dbReference type="GO" id="GO:0008270">
    <property type="term" value="F:zinc ion binding"/>
    <property type="evidence" value="ECO:0007669"/>
    <property type="project" value="UniProtKB-KW"/>
</dbReference>
<proteinExistence type="predicted"/>
<dbReference type="PROSITE" id="PS51999">
    <property type="entry name" value="ZF_GRF"/>
    <property type="match status" value="1"/>
</dbReference>
<reference evidence="7 8" key="1">
    <citation type="journal article" date="2017" name="Nat. Commun.">
        <title>Genome assembly with in vitro proximity ligation data and whole-genome triplication in lettuce.</title>
        <authorList>
            <person name="Reyes-Chin-Wo S."/>
            <person name="Wang Z."/>
            <person name="Yang X."/>
            <person name="Kozik A."/>
            <person name="Arikit S."/>
            <person name="Song C."/>
            <person name="Xia L."/>
            <person name="Froenicke L."/>
            <person name="Lavelle D.O."/>
            <person name="Truco M.J."/>
            <person name="Xia R."/>
            <person name="Zhu S."/>
            <person name="Xu C."/>
            <person name="Xu H."/>
            <person name="Xu X."/>
            <person name="Cox K."/>
            <person name="Korf I."/>
            <person name="Meyers B.C."/>
            <person name="Michelmore R.W."/>
        </authorList>
    </citation>
    <scope>NUCLEOTIDE SEQUENCE [LARGE SCALE GENOMIC DNA]</scope>
    <source>
        <strain evidence="8">cv. Salinas</strain>
        <tissue evidence="7">Seedlings</tissue>
    </source>
</reference>
<dbReference type="PANTHER" id="PTHR33248">
    <property type="entry name" value="ZINC ION-BINDING PROTEIN"/>
    <property type="match status" value="1"/>
</dbReference>
<dbReference type="InterPro" id="IPR010666">
    <property type="entry name" value="Znf_GRF"/>
</dbReference>
<evidence type="ECO:0000256" key="5">
    <source>
        <dbReference type="SAM" id="Phobius"/>
    </source>
</evidence>